<name>A0ABR8EYH8_NOSLI</name>
<evidence type="ECO:0000256" key="1">
    <source>
        <dbReference type="SAM" id="MobiDB-lite"/>
    </source>
</evidence>
<dbReference type="Proteomes" id="UP000604661">
    <property type="component" value="Unassembled WGS sequence"/>
</dbReference>
<sequence>MSNDIQIKDRNSIQNRNQNAAKPQDIENQARGLLNNLVSSVQTLVDDITALEVNTMVVNRINASKFNAWEAYQEIYSIHDPDYFKAKGIPKEGSQAEELRKRYRSLFDQIEREYFYLLLEEGSGFYNPQDDRVKRYRQRLEHAKKYQPNLVEADQENVKLAKPILPAPTPVLDDKDENNQEDWIETFKEIQKLLDNDRFVRTLRKMYELKAALDSSNVTSTNIDIIYAQTVMQLDGDIITRYNKDLFSLSEDAKNLIINTHNQGVISGEKQWRGTFSFLISLVQSIANLSR</sequence>
<evidence type="ECO:0008006" key="4">
    <source>
        <dbReference type="Google" id="ProtNLM"/>
    </source>
</evidence>
<comment type="caution">
    <text evidence="2">The sequence shown here is derived from an EMBL/GenBank/DDBJ whole genome shotgun (WGS) entry which is preliminary data.</text>
</comment>
<proteinExistence type="predicted"/>
<evidence type="ECO:0000313" key="2">
    <source>
        <dbReference type="EMBL" id="MBD2562696.1"/>
    </source>
</evidence>
<dbReference type="RefSeq" id="WP_190894678.1">
    <property type="nucleotide sequence ID" value="NZ_JACJTE010000020.1"/>
</dbReference>
<feature type="compositionally biased region" description="Polar residues" evidence="1">
    <location>
        <begin position="12"/>
        <end position="21"/>
    </location>
</feature>
<organism evidence="2 3">
    <name type="scientific">Nostoc linckia FACHB-391</name>
    <dbReference type="NCBI Taxonomy" id="2692906"/>
    <lineage>
        <taxon>Bacteria</taxon>
        <taxon>Bacillati</taxon>
        <taxon>Cyanobacteriota</taxon>
        <taxon>Cyanophyceae</taxon>
        <taxon>Nostocales</taxon>
        <taxon>Nostocaceae</taxon>
        <taxon>Nostoc</taxon>
    </lineage>
</organism>
<protein>
    <recommendedName>
        <fullName evidence="4">J domain-containing protein</fullName>
    </recommendedName>
</protein>
<feature type="region of interest" description="Disordered" evidence="1">
    <location>
        <begin position="1"/>
        <end position="22"/>
    </location>
</feature>
<feature type="compositionally biased region" description="Basic and acidic residues" evidence="1">
    <location>
        <begin position="1"/>
        <end position="11"/>
    </location>
</feature>
<keyword evidence="3" id="KW-1185">Reference proteome</keyword>
<reference evidence="2 3" key="1">
    <citation type="journal article" date="2020" name="ISME J.">
        <title>Comparative genomics reveals insights into cyanobacterial evolution and habitat adaptation.</title>
        <authorList>
            <person name="Chen M.Y."/>
            <person name="Teng W.K."/>
            <person name="Zhao L."/>
            <person name="Hu C.X."/>
            <person name="Zhou Y.K."/>
            <person name="Han B.P."/>
            <person name="Song L.R."/>
            <person name="Shu W.S."/>
        </authorList>
    </citation>
    <scope>NUCLEOTIDE SEQUENCE [LARGE SCALE GENOMIC DNA]</scope>
    <source>
        <strain evidence="2 3">FACHB-391</strain>
    </source>
</reference>
<evidence type="ECO:0000313" key="3">
    <source>
        <dbReference type="Proteomes" id="UP000604661"/>
    </source>
</evidence>
<dbReference type="EMBL" id="JACJTE010000020">
    <property type="protein sequence ID" value="MBD2562696.1"/>
    <property type="molecule type" value="Genomic_DNA"/>
</dbReference>
<gene>
    <name evidence="2" type="ORF">H6G95_19160</name>
</gene>
<accession>A0ABR8EYH8</accession>